<keyword evidence="2" id="KW-1185">Reference proteome</keyword>
<gene>
    <name evidence="1" type="ORF">HUE56_06180</name>
</gene>
<sequence>MVAMISNSYGLCEDDFEIAHDPAERWLIRLPTSDGGVVVMEVRQREYLVGPKCFFRAEARPIWTEFAEQPYFEEERSFIRWQNAVQATIDTVKGTVKFGPTGHIIMHPHGCGLGSYLMNRVIRWLKGNFADFQVLHGDLAAWDAKDETNRKRRNRFYESHNFDFDWIEEGISGYFFKSRAGDLMESDVSKISEFSIDDLAKNYCKSAREANKLSNSLTASKRHRVELENYVAKRNNYLTIMCIISFLLIVFPDLTRKIHDLALALVNMQNV</sequence>
<name>A0A6N1AF10_9PROT</name>
<proteinExistence type="predicted"/>
<organism evidence="1 2">
    <name type="scientific">Azospirillum oryzae</name>
    <dbReference type="NCBI Taxonomy" id="286727"/>
    <lineage>
        <taxon>Bacteria</taxon>
        <taxon>Pseudomonadati</taxon>
        <taxon>Pseudomonadota</taxon>
        <taxon>Alphaproteobacteria</taxon>
        <taxon>Rhodospirillales</taxon>
        <taxon>Azospirillaceae</taxon>
        <taxon>Azospirillum</taxon>
    </lineage>
</organism>
<evidence type="ECO:0000313" key="2">
    <source>
        <dbReference type="Proteomes" id="UP000509702"/>
    </source>
</evidence>
<dbReference type="AlphaFoldDB" id="A0A6N1AF10"/>
<geneLocation type="plasmid" evidence="1 2">
    <name>unnamed3</name>
</geneLocation>
<dbReference type="OrthoDB" id="6858622at2"/>
<dbReference type="Proteomes" id="UP000509702">
    <property type="component" value="Plasmid unnamed3"/>
</dbReference>
<evidence type="ECO:0000313" key="1">
    <source>
        <dbReference type="EMBL" id="QKS50103.1"/>
    </source>
</evidence>
<dbReference type="EMBL" id="CP054617">
    <property type="protein sequence ID" value="QKS50103.1"/>
    <property type="molecule type" value="Genomic_DNA"/>
</dbReference>
<reference evidence="1 2" key="1">
    <citation type="submission" date="2020-06" db="EMBL/GenBank/DDBJ databases">
        <title>Complete genome of Azosprillum oryzae KACC14407.</title>
        <authorList>
            <person name="Kim M."/>
            <person name="Park Y.-J."/>
            <person name="Shin J.-H."/>
        </authorList>
    </citation>
    <scope>NUCLEOTIDE SEQUENCE [LARGE SCALE GENOMIC DNA]</scope>
    <source>
        <strain evidence="1 2">KACC 14407</strain>
        <plasmid evidence="1 2">unnamed3</plasmid>
    </source>
</reference>
<keyword evidence="1" id="KW-0614">Plasmid</keyword>
<accession>A0A6N1AF10</accession>
<dbReference type="KEGG" id="aoz:HUE56_06180"/>
<dbReference type="RefSeq" id="WP_149198890.1">
    <property type="nucleotide sequence ID" value="NZ_BSOV01000043.1"/>
</dbReference>
<protein>
    <submittedName>
        <fullName evidence="1">Uncharacterized protein</fullName>
    </submittedName>
</protein>